<dbReference type="Gene3D" id="2.60.40.10">
    <property type="entry name" value="Immunoglobulins"/>
    <property type="match status" value="1"/>
</dbReference>
<feature type="chain" id="PRO_5038443644" evidence="1">
    <location>
        <begin position="20"/>
        <end position="160"/>
    </location>
</feature>
<dbReference type="OrthoDB" id="3400581at2"/>
<comment type="caution">
    <text evidence="2">The sequence shown here is derived from an EMBL/GenBank/DDBJ whole genome shotgun (WGS) entry which is preliminary data.</text>
</comment>
<evidence type="ECO:0000313" key="2">
    <source>
        <dbReference type="EMBL" id="GES08353.1"/>
    </source>
</evidence>
<dbReference type="EMBL" id="BLAE01000010">
    <property type="protein sequence ID" value="GES08353.1"/>
    <property type="molecule type" value="Genomic_DNA"/>
</dbReference>
<dbReference type="Pfam" id="PF17957">
    <property type="entry name" value="Big_7"/>
    <property type="match status" value="1"/>
</dbReference>
<proteinExistence type="predicted"/>
<keyword evidence="1" id="KW-0732">Signal</keyword>
<feature type="signal peptide" evidence="1">
    <location>
        <begin position="1"/>
        <end position="19"/>
    </location>
</feature>
<evidence type="ECO:0000313" key="3">
    <source>
        <dbReference type="Proteomes" id="UP000331127"/>
    </source>
</evidence>
<reference evidence="2 3" key="1">
    <citation type="submission" date="2019-10" db="EMBL/GenBank/DDBJ databases">
        <title>Whole genome shotgun sequence of Acrocarpospora macrocephala NBRC 16266.</title>
        <authorList>
            <person name="Ichikawa N."/>
            <person name="Kimura A."/>
            <person name="Kitahashi Y."/>
            <person name="Komaki H."/>
            <person name="Oguchi A."/>
        </authorList>
    </citation>
    <scope>NUCLEOTIDE SEQUENCE [LARGE SCALE GENOMIC DNA]</scope>
    <source>
        <strain evidence="2 3">NBRC 16266</strain>
    </source>
</reference>
<keyword evidence="3" id="KW-1185">Reference proteome</keyword>
<gene>
    <name evidence="2" type="ORF">Amac_019490</name>
</gene>
<name>A0A5M3WNL8_9ACTN</name>
<protein>
    <submittedName>
        <fullName evidence="2">Uncharacterized protein</fullName>
    </submittedName>
</protein>
<dbReference type="Proteomes" id="UP000331127">
    <property type="component" value="Unassembled WGS sequence"/>
</dbReference>
<accession>A0A5M3WNL8</accession>
<dbReference type="AlphaFoldDB" id="A0A5M3WNL8"/>
<evidence type="ECO:0000256" key="1">
    <source>
        <dbReference type="SAM" id="SignalP"/>
    </source>
</evidence>
<sequence length="160" mass="16798">MRRSLVLIGALTLASVAGAGTAMGDPVAGPIAKNLPPRVALISPTDGFIGVSGCPITFSASAVDGDNEIMRGPDDIPIFAPDGIDRVEFYVNDRLLATDNIAPYEITVDRGPFIPQSSGKNTAFARAYDTDKPQLNADSEIVSFLLVDPPPGLPDEPFCP</sequence>
<dbReference type="GO" id="GO:0005975">
    <property type="term" value="P:carbohydrate metabolic process"/>
    <property type="evidence" value="ECO:0007669"/>
    <property type="project" value="UniProtKB-ARBA"/>
</dbReference>
<dbReference type="RefSeq" id="WP_155353968.1">
    <property type="nucleotide sequence ID" value="NZ_BAAAHL010000038.1"/>
</dbReference>
<dbReference type="InterPro" id="IPR013783">
    <property type="entry name" value="Ig-like_fold"/>
</dbReference>
<organism evidence="2 3">
    <name type="scientific">Acrocarpospora macrocephala</name>
    <dbReference type="NCBI Taxonomy" id="150177"/>
    <lineage>
        <taxon>Bacteria</taxon>
        <taxon>Bacillati</taxon>
        <taxon>Actinomycetota</taxon>
        <taxon>Actinomycetes</taxon>
        <taxon>Streptosporangiales</taxon>
        <taxon>Streptosporangiaceae</taxon>
        <taxon>Acrocarpospora</taxon>
    </lineage>
</organism>